<comment type="catalytic activity">
    <reaction evidence="1 10">
        <text>S-ubiquitinyl-[E2 ubiquitin-conjugating enzyme]-L-cysteine + [acceptor protein]-L-lysine = [E2 ubiquitin-conjugating enzyme]-L-cysteine + N(6)-ubiquitinyl-[acceptor protein]-L-lysine.</text>
        <dbReference type="EC" id="2.3.2.27"/>
    </reaction>
</comment>
<protein>
    <recommendedName>
        <fullName evidence="10">E3 ubiquitin-protein ligase</fullName>
        <ecNumber evidence="10">2.3.2.27</ecNumber>
    </recommendedName>
</protein>
<dbReference type="Gene3D" id="2.60.210.10">
    <property type="entry name" value="Apoptosis, Tumor Necrosis Factor Receptor Associated Protein 2, Chain A"/>
    <property type="match status" value="1"/>
</dbReference>
<keyword evidence="4" id="KW-0808">Transferase</keyword>
<feature type="region of interest" description="Disordered" evidence="11">
    <location>
        <begin position="26"/>
        <end position="109"/>
    </location>
</feature>
<feature type="domain" description="SIAH-type" evidence="13">
    <location>
        <begin position="183"/>
        <end position="243"/>
    </location>
</feature>
<proteinExistence type="inferred from homology"/>
<keyword evidence="8 10" id="KW-0862">Zinc</keyword>
<dbReference type="GO" id="GO:0043161">
    <property type="term" value="P:proteasome-mediated ubiquitin-dependent protein catabolic process"/>
    <property type="evidence" value="ECO:0007669"/>
    <property type="project" value="TreeGrafter"/>
</dbReference>
<name>A0A6J1LF84_DROHY</name>
<comment type="domain">
    <text evidence="10">The RING-type zinc finger domain is essential for ubiquitin ligase activity.</text>
</comment>
<dbReference type="Proteomes" id="UP000504633">
    <property type="component" value="Unplaced"/>
</dbReference>
<evidence type="ECO:0000259" key="13">
    <source>
        <dbReference type="PROSITE" id="PS51081"/>
    </source>
</evidence>
<dbReference type="SUPFAM" id="SSF49599">
    <property type="entry name" value="TRAF domain-like"/>
    <property type="match status" value="1"/>
</dbReference>
<dbReference type="AlphaFoldDB" id="A0A6J1LF84"/>
<dbReference type="GO" id="GO:0005737">
    <property type="term" value="C:cytoplasm"/>
    <property type="evidence" value="ECO:0007669"/>
    <property type="project" value="InterPro"/>
</dbReference>
<evidence type="ECO:0000256" key="4">
    <source>
        <dbReference type="ARBA" id="ARBA00022679"/>
    </source>
</evidence>
<dbReference type="OrthoDB" id="4788989at2759"/>
<dbReference type="Pfam" id="PF21362">
    <property type="entry name" value="Sina_RING"/>
    <property type="match status" value="1"/>
</dbReference>
<evidence type="ECO:0000313" key="15">
    <source>
        <dbReference type="RefSeq" id="XP_023164119.1"/>
    </source>
</evidence>
<comment type="function">
    <text evidence="10">E3 ubiquitin-protein ligase that mediates ubiquitination and subsequent proteasomal degradation of target proteins. E3 ubiquitin ligases accept ubiquitin from an E2 ubiquitin-conjugating enzyme in the form of a thioester and then directly transfers the ubiquitin to targeted substrates.</text>
</comment>
<dbReference type="InterPro" id="IPR013010">
    <property type="entry name" value="Znf_SIAH"/>
</dbReference>
<dbReference type="Gene3D" id="3.30.40.10">
    <property type="entry name" value="Zinc/RING finger domain, C3HC4 (zinc finger)"/>
    <property type="match status" value="2"/>
</dbReference>
<evidence type="ECO:0000256" key="10">
    <source>
        <dbReference type="RuleBase" id="RU201113"/>
    </source>
</evidence>
<evidence type="ECO:0000256" key="7">
    <source>
        <dbReference type="ARBA" id="ARBA00022786"/>
    </source>
</evidence>
<dbReference type="KEGG" id="dhe:111594873"/>
<evidence type="ECO:0000259" key="12">
    <source>
        <dbReference type="PROSITE" id="PS50089"/>
    </source>
</evidence>
<gene>
    <name evidence="15" type="primary">LOC111594873</name>
</gene>
<evidence type="ECO:0000256" key="1">
    <source>
        <dbReference type="ARBA" id="ARBA00000900"/>
    </source>
</evidence>
<dbReference type="InterPro" id="IPR004162">
    <property type="entry name" value="SINA-like_animal"/>
</dbReference>
<evidence type="ECO:0000313" key="14">
    <source>
        <dbReference type="Proteomes" id="UP000504633"/>
    </source>
</evidence>
<dbReference type="GO" id="GO:0061630">
    <property type="term" value="F:ubiquitin protein ligase activity"/>
    <property type="evidence" value="ECO:0007669"/>
    <property type="project" value="UniProtKB-EC"/>
</dbReference>
<dbReference type="UniPathway" id="UPA00143"/>
<evidence type="ECO:0000256" key="2">
    <source>
        <dbReference type="ARBA" id="ARBA00004906"/>
    </source>
</evidence>
<dbReference type="GO" id="GO:0031624">
    <property type="term" value="F:ubiquitin conjugating enzyme binding"/>
    <property type="evidence" value="ECO:0007669"/>
    <property type="project" value="TreeGrafter"/>
</dbReference>
<evidence type="ECO:0000256" key="8">
    <source>
        <dbReference type="ARBA" id="ARBA00022833"/>
    </source>
</evidence>
<evidence type="ECO:0000256" key="5">
    <source>
        <dbReference type="ARBA" id="ARBA00022723"/>
    </source>
</evidence>
<feature type="compositionally biased region" description="Polar residues" evidence="11">
    <location>
        <begin position="59"/>
        <end position="75"/>
    </location>
</feature>
<dbReference type="SUPFAM" id="SSF57850">
    <property type="entry name" value="RING/U-box"/>
    <property type="match status" value="1"/>
</dbReference>
<comment type="similarity">
    <text evidence="3 10">Belongs to the SINA (Seven in absentia) family.</text>
</comment>
<dbReference type="PANTHER" id="PTHR45877:SF2">
    <property type="entry name" value="E3 UBIQUITIN-PROTEIN LIGASE SINA-RELATED"/>
    <property type="match status" value="1"/>
</dbReference>
<dbReference type="GO" id="GO:0016567">
    <property type="term" value="P:protein ubiquitination"/>
    <property type="evidence" value="ECO:0007669"/>
    <property type="project" value="UniProtKB-UniPathway"/>
</dbReference>
<evidence type="ECO:0000256" key="11">
    <source>
        <dbReference type="SAM" id="MobiDB-lite"/>
    </source>
</evidence>
<dbReference type="RefSeq" id="XP_023164119.1">
    <property type="nucleotide sequence ID" value="XM_023308351.2"/>
</dbReference>
<organism evidence="14 15">
    <name type="scientific">Drosophila hydei</name>
    <name type="common">Fruit fly</name>
    <dbReference type="NCBI Taxonomy" id="7224"/>
    <lineage>
        <taxon>Eukaryota</taxon>
        <taxon>Metazoa</taxon>
        <taxon>Ecdysozoa</taxon>
        <taxon>Arthropoda</taxon>
        <taxon>Hexapoda</taxon>
        <taxon>Insecta</taxon>
        <taxon>Pterygota</taxon>
        <taxon>Neoptera</taxon>
        <taxon>Endopterygota</taxon>
        <taxon>Diptera</taxon>
        <taxon>Brachycera</taxon>
        <taxon>Muscomorpha</taxon>
        <taxon>Ephydroidea</taxon>
        <taxon>Drosophilidae</taxon>
        <taxon>Drosophila</taxon>
    </lineage>
</organism>
<dbReference type="InterPro" id="IPR049548">
    <property type="entry name" value="Sina-like_RING"/>
</dbReference>
<dbReference type="InterPro" id="IPR001841">
    <property type="entry name" value="Znf_RING"/>
</dbReference>
<dbReference type="GO" id="GO:0008270">
    <property type="term" value="F:zinc ion binding"/>
    <property type="evidence" value="ECO:0007669"/>
    <property type="project" value="UniProtKB-KW"/>
</dbReference>
<dbReference type="Pfam" id="PF03145">
    <property type="entry name" value="Sina_TRAF"/>
    <property type="match status" value="1"/>
</dbReference>
<keyword evidence="5 10" id="KW-0479">Metal-binding</keyword>
<feature type="compositionally biased region" description="Low complexity" evidence="11">
    <location>
        <begin position="76"/>
        <end position="109"/>
    </location>
</feature>
<dbReference type="FunFam" id="3.30.40.10:FF:000041">
    <property type="entry name" value="E3 ubiquitin-protein ligase SINAT3"/>
    <property type="match status" value="1"/>
</dbReference>
<dbReference type="PANTHER" id="PTHR45877">
    <property type="entry name" value="E3 UBIQUITIN-PROTEIN LIGASE SIAH2"/>
    <property type="match status" value="1"/>
</dbReference>
<evidence type="ECO:0000256" key="9">
    <source>
        <dbReference type="PROSITE-ProRule" id="PRU00455"/>
    </source>
</evidence>
<keyword evidence="7 10" id="KW-0833">Ubl conjugation pathway</keyword>
<dbReference type="PROSITE" id="PS50089">
    <property type="entry name" value="ZF_RING_2"/>
    <property type="match status" value="1"/>
</dbReference>
<reference evidence="15" key="1">
    <citation type="submission" date="2025-08" db="UniProtKB">
        <authorList>
            <consortium name="RefSeq"/>
        </authorList>
    </citation>
    <scope>IDENTIFICATION</scope>
    <source>
        <strain evidence="15">15085-1641.00</strain>
        <tissue evidence="15">Whole body</tissue>
    </source>
</reference>
<dbReference type="InterPro" id="IPR018121">
    <property type="entry name" value="7-in-absentia-prot_TRAF-dom"/>
</dbReference>
<dbReference type="PROSITE" id="PS51081">
    <property type="entry name" value="ZF_SIAH"/>
    <property type="match status" value="1"/>
</dbReference>
<dbReference type="EC" id="2.3.2.27" evidence="10"/>
<evidence type="ECO:0000256" key="3">
    <source>
        <dbReference type="ARBA" id="ARBA00009119"/>
    </source>
</evidence>
<accession>A0A6J1LF84</accession>
<dbReference type="GeneID" id="111594873"/>
<dbReference type="InterPro" id="IPR008974">
    <property type="entry name" value="TRAF-like"/>
</dbReference>
<feature type="domain" description="RING-type" evidence="12">
    <location>
        <begin position="131"/>
        <end position="166"/>
    </location>
</feature>
<sequence length="375" mass="42272">MNPLPQIRRTNFSFLEFQYNFFNRTKLPSRDNRRQIMQQRRQRPATDASQAATVALPKDNSNQEQEATSPLDQIDSSSSNNNTNASNSTSSNSNSSSSNNSSSSSCSGGSSDCEKPSETATREFLVSLLECPVCFGYMMPPIMQCSRGHLICSQCRNKLSVCPVCRVPMSNIRNLAMEKVGSKLIFPCKHACYGCRARLSYSDKKSHEEDCEFRPYFCPYPDEKCVWQGALKDVYKHFVSTHQNVITMEGTDIIFLATNVNQVGALDWTMIQSCHGRHFLLSLEKVQLGEGCQQYFAACRMIGTMRDAADFDYLISLEANNRTLKWKSKPRSIRESFVTYTNADFLVLNKSTVELFSEDGNLALNIIIKKANNND</sequence>
<comment type="pathway">
    <text evidence="2 10">Protein modification; protein ubiquitination.</text>
</comment>
<keyword evidence="6 9" id="KW-0863">Zinc-finger</keyword>
<evidence type="ECO:0000256" key="6">
    <source>
        <dbReference type="ARBA" id="ARBA00022771"/>
    </source>
</evidence>
<keyword evidence="14" id="KW-1185">Reference proteome</keyword>
<comment type="domain">
    <text evidence="10">The SBD domain (substrate-binding domain) mediates the interaction with substrate proteins. It is related to the TRAF family.</text>
</comment>
<dbReference type="Pfam" id="PF21361">
    <property type="entry name" value="Sina_ZnF"/>
    <property type="match status" value="1"/>
</dbReference>
<dbReference type="InterPro" id="IPR013083">
    <property type="entry name" value="Znf_RING/FYVE/PHD"/>
</dbReference>